<keyword evidence="2" id="KW-0812">Transmembrane</keyword>
<feature type="compositionally biased region" description="Gly residues" evidence="1">
    <location>
        <begin position="41"/>
        <end position="57"/>
    </location>
</feature>
<dbReference type="Proteomes" id="UP000218113">
    <property type="component" value="Unassembled WGS sequence"/>
</dbReference>
<name>A0A2A4T8Q5_9DELT</name>
<sequence>MSFLISTQPGKGMKKPFFFGFHWLFLVILSISLIGCGGGGGGGESTDSGGGDTGTDPGGTLPLPTTSTLLQGLVLGSSPSQNISLKSFSSLKSSEQSFSTQSSYSHLRSANVAPPVNLLEDNLSNCQATAYDAKTDKEIATVNVAADGTYAFTSAQINLGTTYKVGVKCNNGTIEMSSYATSAASLPGTTADIPTADINPKSTAIAAYVKKALVKTITKAIATGEGTNAEKKEKALELIGPLVQSISTIIQKKIDTGAMEIPATAAAVTILEKSVNGTPLSGIDSDADKSAFESAFDQVITENAADWEIPPTMDGELEGAAAQGAANAACQVGATDAGSIKTCARTLSEFLILGLNWPIVIPFDGSDSKKHFWGITSCDQAGFGFDDVLVKYKVGESGNCVINSRIRQEYRNGDDGRSGGDMKFGAGLIHALAANMKKGTNYSMQDINNMIFKKVGSGDSQIGWGWMIMADADGGNRYAYDQTFGFSKINFSNCTDQGCDWPENLNVTTPSDIFFRSFGGTVPSKENLEKSIYNTKTYIRENTFESENWVLINESLKRGRNDDGSTNYCEDNNPSTICTTISGDSVDNHKITVGVSFEKFTGGQAVASRVGFRYITGLSDAYSTVTKNEKNFYLEPVWDRNGATGAFSLINAKTGYRLHNAWGQEVIISLIRSEKWCDSDTARFGNLSCTTNEVGDVVEFWTSWEQDASSDKYKRAYNTPGNTVSFVPVTGSIATDLLNSQMYNFKHGEEKEYTFRCEDNSKLDKCQGGSTDEYPTTMRPLAYGDWNDLQNVQFAITTTNGQIDVSADVMSGSYYAEQEWNCTGSNCTQSFYFYKLDSSSTNIEILTTETVSEQGQTNFGKNVYSISDSSMDILLTAANLPNAVDYHYFMGPVANASWSAEKDPWSLTGVNNSSITFSSTWKMREWVTKPVNWGAEDLSAADFKARCSYYKDSTPDSVSYQALCESLQARNLMQEAIENLRWGAIDWDQFTGSDEGPFSPISDSSLVLRQKWDVLNYAQQALWNYDLGNTERANRCNAFSDMDSLRSDCQAAVTASTISETFFNKMEGKCWGQWNEDNQQWTAPTLSVEQCINSSIDFGSGSWTDSSGWTDQPGSTWEDWKKWDLLHLGAQAVWDHSMDRDQRVNRCNLLTDSTSDAWAGGDSLQTLCVNAVNSGQTMQDFQTAMSNFTEGPFVDWSQVDSTGDSQEWWNKTYWLTASGNDPTDGLIEAGDVSSDSYGNEFRWKGSIGHYLEEIQWNWYNAEWNPSGLQANDITDRCQFFRNDLFAADGTSLNQVCQDIALAVTARNTFDDIRKNGHSEFPSFINWDDSRISRRSDNGYLYEDPESALNVYSFAFPGETFDGKHTWTQSTNFNALQAFSLIFHFFEGESKDPLGISSLSSSEFGNFNWGDLDVDNYSDNQKKWLSYEIYGPGDEQNFFAPLSKAFNSPEALR</sequence>
<proteinExistence type="predicted"/>
<evidence type="ECO:0000313" key="3">
    <source>
        <dbReference type="EMBL" id="PCI30020.1"/>
    </source>
</evidence>
<keyword evidence="2" id="KW-0472">Membrane</keyword>
<feature type="region of interest" description="Disordered" evidence="1">
    <location>
        <begin position="41"/>
        <end position="61"/>
    </location>
</feature>
<organism evidence="3 4">
    <name type="scientific">SAR324 cluster bacterium</name>
    <dbReference type="NCBI Taxonomy" id="2024889"/>
    <lineage>
        <taxon>Bacteria</taxon>
        <taxon>Deltaproteobacteria</taxon>
        <taxon>SAR324 cluster</taxon>
    </lineage>
</organism>
<dbReference type="EMBL" id="NVSR01000008">
    <property type="protein sequence ID" value="PCI30020.1"/>
    <property type="molecule type" value="Genomic_DNA"/>
</dbReference>
<keyword evidence="2" id="KW-1133">Transmembrane helix</keyword>
<comment type="caution">
    <text evidence="3">The sequence shown here is derived from an EMBL/GenBank/DDBJ whole genome shotgun (WGS) entry which is preliminary data.</text>
</comment>
<feature type="transmembrane region" description="Helical" evidence="2">
    <location>
        <begin position="21"/>
        <end position="40"/>
    </location>
</feature>
<evidence type="ECO:0000256" key="1">
    <source>
        <dbReference type="SAM" id="MobiDB-lite"/>
    </source>
</evidence>
<evidence type="ECO:0000256" key="2">
    <source>
        <dbReference type="SAM" id="Phobius"/>
    </source>
</evidence>
<evidence type="ECO:0000313" key="4">
    <source>
        <dbReference type="Proteomes" id="UP000218113"/>
    </source>
</evidence>
<reference evidence="4" key="1">
    <citation type="submission" date="2017-08" db="EMBL/GenBank/DDBJ databases">
        <title>A dynamic microbial community with high functional redundancy inhabits the cold, oxic subseafloor aquifer.</title>
        <authorList>
            <person name="Tully B.J."/>
            <person name="Wheat C.G."/>
            <person name="Glazer B.T."/>
            <person name="Huber J.A."/>
        </authorList>
    </citation>
    <scope>NUCLEOTIDE SEQUENCE [LARGE SCALE GENOMIC DNA]</scope>
</reference>
<accession>A0A2A4T8Q5</accession>
<protein>
    <submittedName>
        <fullName evidence="3">Uncharacterized protein</fullName>
    </submittedName>
</protein>
<gene>
    <name evidence="3" type="ORF">COB67_02815</name>
</gene>